<dbReference type="PANTHER" id="PTHR23129:SF0">
    <property type="entry name" value="ACYL-COENZYME A DIPHOSPHATASE FITM2"/>
    <property type="match status" value="1"/>
</dbReference>
<evidence type="ECO:0000256" key="4">
    <source>
        <dbReference type="ARBA" id="ARBA00022824"/>
    </source>
</evidence>
<evidence type="ECO:0000313" key="10">
    <source>
        <dbReference type="Proteomes" id="UP000590412"/>
    </source>
</evidence>
<feature type="transmembrane region" description="Helical" evidence="8">
    <location>
        <begin position="12"/>
        <end position="33"/>
    </location>
</feature>
<accession>A0A8X7NPP0</accession>
<dbReference type="InterPro" id="IPR019388">
    <property type="entry name" value="FIT"/>
</dbReference>
<dbReference type="EMBL" id="JABWAB010000001">
    <property type="protein sequence ID" value="KAF6058777.1"/>
    <property type="molecule type" value="Genomic_DNA"/>
</dbReference>
<evidence type="ECO:0000256" key="2">
    <source>
        <dbReference type="ARBA" id="ARBA00022692"/>
    </source>
</evidence>
<keyword evidence="3" id="KW-0378">Hydrolase</keyword>
<evidence type="ECO:0000313" key="9">
    <source>
        <dbReference type="EMBL" id="KAF6058777.1"/>
    </source>
</evidence>
<feature type="transmembrane region" description="Helical" evidence="8">
    <location>
        <begin position="53"/>
        <end position="73"/>
    </location>
</feature>
<dbReference type="GO" id="GO:0019915">
    <property type="term" value="P:lipid storage"/>
    <property type="evidence" value="ECO:0007669"/>
    <property type="project" value="InterPro"/>
</dbReference>
<evidence type="ECO:0000256" key="8">
    <source>
        <dbReference type="SAM" id="Phobius"/>
    </source>
</evidence>
<dbReference type="Proteomes" id="UP000590412">
    <property type="component" value="Unassembled WGS sequence"/>
</dbReference>
<comment type="subcellular location">
    <subcellularLocation>
        <location evidence="1">Endoplasmic reticulum membrane</location>
        <topology evidence="1">Multi-pass membrane protein</topology>
    </subcellularLocation>
</comment>
<keyword evidence="7 8" id="KW-0472">Membrane</keyword>
<sequence length="262" mass="30361">MFSIQTITQKPWSSVCLLYPIVYVISIPFTLAFKRYNLYIGKLWFVQFLEQYIVRKYMFHWFSVIYVANLIKIENGHASIPLKEPWTVSAIKIYFYNMIWLTLLLEWCFGSPIFERVSVATGAYCTIPDIYREYKCDKAGGTWVNAFDSSSHYTMLISNSLLVWRLILPYVGISQNMSRSTTIVEDDLEAGCVQGPINNEDYSSRSGRGYAIYKKAVLSISFLFLTLWFISFCITSVFYHTIVEKFVGMICAMTIPLLSQYV</sequence>
<comment type="caution">
    <text evidence="9">The sequence shown here is derived from an EMBL/GenBank/DDBJ whole genome shotgun (WGS) entry which is preliminary data.</text>
</comment>
<evidence type="ECO:0000256" key="3">
    <source>
        <dbReference type="ARBA" id="ARBA00022801"/>
    </source>
</evidence>
<dbReference type="AlphaFoldDB" id="A0A8X7NPP0"/>
<protein>
    <submittedName>
        <fullName evidence="9">Inositol phospholipid synthesis and fat-storage-inducing TM family protein</fullName>
    </submittedName>
</protein>
<gene>
    <name evidence="9" type="ORF">FOB60_000359</name>
</gene>
<dbReference type="GO" id="GO:0008654">
    <property type="term" value="P:phospholipid biosynthetic process"/>
    <property type="evidence" value="ECO:0007669"/>
    <property type="project" value="TreeGrafter"/>
</dbReference>
<dbReference type="PANTHER" id="PTHR23129">
    <property type="entry name" value="ACYL-COENZYME A DIPHOSPHATASE FITM2"/>
    <property type="match status" value="1"/>
</dbReference>
<dbReference type="OrthoDB" id="5579088at2759"/>
<dbReference type="GO" id="GO:0034389">
    <property type="term" value="P:lipid droplet organization"/>
    <property type="evidence" value="ECO:0007669"/>
    <property type="project" value="TreeGrafter"/>
</dbReference>
<keyword evidence="4" id="KW-0256">Endoplasmic reticulum</keyword>
<organism evidence="9 10">
    <name type="scientific">Candida parapsilosis</name>
    <name type="common">Yeast</name>
    <dbReference type="NCBI Taxonomy" id="5480"/>
    <lineage>
        <taxon>Eukaryota</taxon>
        <taxon>Fungi</taxon>
        <taxon>Dikarya</taxon>
        <taxon>Ascomycota</taxon>
        <taxon>Saccharomycotina</taxon>
        <taxon>Pichiomycetes</taxon>
        <taxon>Debaryomycetaceae</taxon>
        <taxon>Candida/Lodderomyces clade</taxon>
        <taxon>Candida</taxon>
    </lineage>
</organism>
<reference evidence="9" key="1">
    <citation type="submission" date="2020-03" db="EMBL/GenBank/DDBJ databases">
        <title>FDA dAtabase for Regulatory Grade micrObial Sequences (FDA-ARGOS): Supporting development and validation of Infectious Disease Dx tests.</title>
        <authorList>
            <person name="Campos J."/>
            <person name="Goldberg B."/>
            <person name="Tallon L."/>
            <person name="Sadzewicz L."/>
            <person name="Vavikolanu K."/>
            <person name="Mehta A."/>
            <person name="Aluvathingal J."/>
            <person name="Nadendla S."/>
            <person name="Nandy P."/>
            <person name="Geyer C."/>
            <person name="Yan Y."/>
            <person name="Sichtig H."/>
        </authorList>
    </citation>
    <scope>NUCLEOTIDE SEQUENCE [LARGE SCALE GENOMIC DNA]</scope>
    <source>
        <strain evidence="9">FDAARGOS_652</strain>
    </source>
</reference>
<dbReference type="Pfam" id="PF10261">
    <property type="entry name" value="FIT"/>
    <property type="match status" value="1"/>
</dbReference>
<name>A0A8X7NPP0_CANPA</name>
<feature type="transmembrane region" description="Helical" evidence="8">
    <location>
        <begin position="216"/>
        <end position="239"/>
    </location>
</feature>
<feature type="transmembrane region" description="Helical" evidence="8">
    <location>
        <begin position="94"/>
        <end position="114"/>
    </location>
</feature>
<evidence type="ECO:0000256" key="1">
    <source>
        <dbReference type="ARBA" id="ARBA00004477"/>
    </source>
</evidence>
<keyword evidence="6" id="KW-0443">Lipid metabolism</keyword>
<dbReference type="GO" id="GO:0005789">
    <property type="term" value="C:endoplasmic reticulum membrane"/>
    <property type="evidence" value="ECO:0007669"/>
    <property type="project" value="UniProtKB-SubCell"/>
</dbReference>
<evidence type="ECO:0000256" key="7">
    <source>
        <dbReference type="ARBA" id="ARBA00023136"/>
    </source>
</evidence>
<proteinExistence type="predicted"/>
<evidence type="ECO:0000256" key="6">
    <source>
        <dbReference type="ARBA" id="ARBA00023098"/>
    </source>
</evidence>
<keyword evidence="2 8" id="KW-0812">Transmembrane</keyword>
<feature type="transmembrane region" description="Helical" evidence="8">
    <location>
        <begin position="153"/>
        <end position="173"/>
    </location>
</feature>
<evidence type="ECO:0000256" key="5">
    <source>
        <dbReference type="ARBA" id="ARBA00022989"/>
    </source>
</evidence>
<keyword evidence="5 8" id="KW-1133">Transmembrane helix</keyword>
<dbReference type="GO" id="GO:0010945">
    <property type="term" value="F:coenzyme A diphosphatase activity"/>
    <property type="evidence" value="ECO:0007669"/>
    <property type="project" value="InterPro"/>
</dbReference>